<dbReference type="RefSeq" id="WP_348266418.1">
    <property type="nucleotide sequence ID" value="NZ_CP121194.1"/>
</dbReference>
<dbReference type="GO" id="GO:0008270">
    <property type="term" value="F:zinc ion binding"/>
    <property type="evidence" value="ECO:0007669"/>
    <property type="project" value="InterPro"/>
</dbReference>
<dbReference type="GO" id="GO:0003677">
    <property type="term" value="F:DNA binding"/>
    <property type="evidence" value="ECO:0007669"/>
    <property type="project" value="InterPro"/>
</dbReference>
<organism evidence="1">
    <name type="scientific">Edaphobacter paludis</name>
    <dbReference type="NCBI Taxonomy" id="3035702"/>
    <lineage>
        <taxon>Bacteria</taxon>
        <taxon>Pseudomonadati</taxon>
        <taxon>Acidobacteriota</taxon>
        <taxon>Terriglobia</taxon>
        <taxon>Terriglobales</taxon>
        <taxon>Acidobacteriaceae</taxon>
        <taxon>Edaphobacter</taxon>
    </lineage>
</organism>
<reference evidence="1" key="1">
    <citation type="submission" date="2023-03" db="EMBL/GenBank/DDBJ databases">
        <title>Edaphobacter sp.</title>
        <authorList>
            <person name="Huber K.J."/>
            <person name="Papendorf J."/>
            <person name="Pilke C."/>
            <person name="Bunk B."/>
            <person name="Sproeer C."/>
            <person name="Pester M."/>
        </authorList>
    </citation>
    <scope>NUCLEOTIDE SEQUENCE</scope>
    <source>
        <strain evidence="1">DSM 109919</strain>
    </source>
</reference>
<proteinExistence type="predicted"/>
<evidence type="ECO:0008006" key="2">
    <source>
        <dbReference type="Google" id="ProtNLM"/>
    </source>
</evidence>
<dbReference type="EMBL" id="CP121194">
    <property type="protein sequence ID" value="XBH08908.1"/>
    <property type="molecule type" value="Genomic_DNA"/>
</dbReference>
<dbReference type="AlphaFoldDB" id="A0AAU7CV98"/>
<gene>
    <name evidence="1" type="ORF">P4G45_10430</name>
</gene>
<dbReference type="KEGG" id="epl:P4G45_10430"/>
<sequence length="220" mass="24858">MSDSMMSALRGDSLKIYIRVCGITQQKSKTTVRMASKEIQALGIGINYVNAAVDNLVDLGLMAVTRRKGPSGYFEFELLDPLTRLPIPTRYARKLDASTLTDRQLETYFMHRLQTNYSHHDTQGFMAFCPFHEDGRKKPTLSIKTVGSGAWHCFNPKCPHHIGGSVIYFEVAYNLLFNHRPISMPLAWERIVCIIRGAERREEIDNQSVSNATAEMASVQ</sequence>
<name>A0AAU7CV98_9BACT</name>
<dbReference type="SUPFAM" id="SSF57783">
    <property type="entry name" value="Zinc beta-ribbon"/>
    <property type="match status" value="1"/>
</dbReference>
<evidence type="ECO:0000313" key="1">
    <source>
        <dbReference type="EMBL" id="XBH08908.1"/>
    </source>
</evidence>
<dbReference type="Gene3D" id="3.90.580.10">
    <property type="entry name" value="Zinc finger, CHC2-type domain"/>
    <property type="match status" value="1"/>
</dbReference>
<dbReference type="InterPro" id="IPR036977">
    <property type="entry name" value="DNA_primase_Znf_CHC2"/>
</dbReference>
<dbReference type="GO" id="GO:0006260">
    <property type="term" value="P:DNA replication"/>
    <property type="evidence" value="ECO:0007669"/>
    <property type="project" value="InterPro"/>
</dbReference>
<accession>A0AAU7CV98</accession>
<protein>
    <recommendedName>
        <fullName evidence="2">Zinc finger CHC2-type domain-containing protein</fullName>
    </recommendedName>
</protein>